<evidence type="ECO:0000256" key="6">
    <source>
        <dbReference type="SAM" id="SignalP"/>
    </source>
</evidence>
<dbReference type="InterPro" id="IPR006221">
    <property type="entry name" value="TrpG/PapA_dom"/>
</dbReference>
<organism evidence="9">
    <name type="scientific">Candidatus Moduliflexus flocculans</name>
    <dbReference type="NCBI Taxonomy" id="1499966"/>
    <lineage>
        <taxon>Bacteria</taxon>
        <taxon>Candidatus Moduliflexota</taxon>
        <taxon>Candidatus Moduliflexia</taxon>
        <taxon>Candidatus Moduliflexales</taxon>
        <taxon>Candidatus Moduliflexaceae</taxon>
    </lineage>
</organism>
<keyword evidence="10" id="KW-1185">Reference proteome</keyword>
<dbReference type="GO" id="GO:0000162">
    <property type="term" value="P:L-tryptophan biosynthetic process"/>
    <property type="evidence" value="ECO:0007669"/>
    <property type="project" value="TreeGrafter"/>
</dbReference>
<dbReference type="SUPFAM" id="SSF56322">
    <property type="entry name" value="ADC synthase"/>
    <property type="match status" value="1"/>
</dbReference>
<evidence type="ECO:0000259" key="8">
    <source>
        <dbReference type="Pfam" id="PF00425"/>
    </source>
</evidence>
<dbReference type="InterPro" id="IPR005801">
    <property type="entry name" value="ADC_synthase"/>
</dbReference>
<name>A0A0S6VXR7_9BACT</name>
<dbReference type="PROSITE" id="PS51273">
    <property type="entry name" value="GATASE_TYPE_1"/>
    <property type="match status" value="1"/>
</dbReference>
<dbReference type="Gene3D" id="3.40.50.880">
    <property type="match status" value="1"/>
</dbReference>
<evidence type="ECO:0000259" key="7">
    <source>
        <dbReference type="Pfam" id="PF00117"/>
    </source>
</evidence>
<dbReference type="EC" id="4.1.3.27" evidence="1"/>
<proteinExistence type="predicted"/>
<dbReference type="SUPFAM" id="SSF52317">
    <property type="entry name" value="Class I glutamine amidotransferase-like"/>
    <property type="match status" value="1"/>
</dbReference>
<dbReference type="PANTHER" id="PTHR11236">
    <property type="entry name" value="AMINOBENZOATE/ANTHRANILATE SYNTHASE"/>
    <property type="match status" value="1"/>
</dbReference>
<dbReference type="Gene3D" id="3.60.120.10">
    <property type="entry name" value="Anthranilate synthase"/>
    <property type="match status" value="1"/>
</dbReference>
<dbReference type="HOGENOM" id="CLU_028026_0_0_0"/>
<keyword evidence="2" id="KW-0315">Glutamine amidotransferase</keyword>
<dbReference type="PROSITE" id="PS51257">
    <property type="entry name" value="PROKAR_LIPOPROTEIN"/>
    <property type="match status" value="1"/>
</dbReference>
<evidence type="ECO:0000256" key="1">
    <source>
        <dbReference type="ARBA" id="ARBA00012266"/>
    </source>
</evidence>
<keyword evidence="5" id="KW-1133">Transmembrane helix</keyword>
<dbReference type="PRINTS" id="PR00096">
    <property type="entry name" value="GATASE"/>
</dbReference>
<dbReference type="STRING" id="1499966.U14_00853"/>
<dbReference type="Pfam" id="PF00425">
    <property type="entry name" value="Chorismate_bind"/>
    <property type="match status" value="1"/>
</dbReference>
<comment type="catalytic activity">
    <reaction evidence="4">
        <text>chorismate + L-glutamine = anthranilate + pyruvate + L-glutamate + H(+)</text>
        <dbReference type="Rhea" id="RHEA:21732"/>
        <dbReference type="ChEBI" id="CHEBI:15361"/>
        <dbReference type="ChEBI" id="CHEBI:15378"/>
        <dbReference type="ChEBI" id="CHEBI:16567"/>
        <dbReference type="ChEBI" id="CHEBI:29748"/>
        <dbReference type="ChEBI" id="CHEBI:29985"/>
        <dbReference type="ChEBI" id="CHEBI:58359"/>
        <dbReference type="EC" id="4.1.3.27"/>
    </reaction>
</comment>
<evidence type="ECO:0000256" key="3">
    <source>
        <dbReference type="ARBA" id="ARBA00023239"/>
    </source>
</evidence>
<evidence type="ECO:0000256" key="4">
    <source>
        <dbReference type="ARBA" id="ARBA00047683"/>
    </source>
</evidence>
<feature type="domain" description="Chorismate-utilising enzyme C-terminal" evidence="8">
    <location>
        <begin position="135"/>
        <end position="393"/>
    </location>
</feature>
<protein>
    <recommendedName>
        <fullName evidence="1">anthranilate synthase</fullName>
        <ecNumber evidence="1">4.1.3.27</ecNumber>
    </recommendedName>
</protein>
<dbReference type="Proteomes" id="UP000030700">
    <property type="component" value="Unassembled WGS sequence"/>
</dbReference>
<dbReference type="InterPro" id="IPR017926">
    <property type="entry name" value="GATASE"/>
</dbReference>
<dbReference type="InterPro" id="IPR029062">
    <property type="entry name" value="Class_I_gatase-like"/>
</dbReference>
<feature type="transmembrane region" description="Helical" evidence="5">
    <location>
        <begin position="12"/>
        <end position="32"/>
    </location>
</feature>
<evidence type="ECO:0000313" key="9">
    <source>
        <dbReference type="EMBL" id="GAK49630.1"/>
    </source>
</evidence>
<dbReference type="Pfam" id="PF00117">
    <property type="entry name" value="GATase"/>
    <property type="match status" value="1"/>
</dbReference>
<feature type="signal peptide" evidence="6">
    <location>
        <begin position="1"/>
        <end position="22"/>
    </location>
</feature>
<feature type="chain" id="PRO_5006631569" description="anthranilate synthase" evidence="6">
    <location>
        <begin position="23"/>
        <end position="635"/>
    </location>
</feature>
<dbReference type="InterPro" id="IPR019999">
    <property type="entry name" value="Anth_synth_I-like"/>
</dbReference>
<feature type="domain" description="Glutamine amidotransferase" evidence="7">
    <location>
        <begin position="453"/>
        <end position="631"/>
    </location>
</feature>
<evidence type="ECO:0000256" key="5">
    <source>
        <dbReference type="SAM" id="Phobius"/>
    </source>
</evidence>
<dbReference type="PANTHER" id="PTHR11236:SF49">
    <property type="entry name" value="ANTHRANILATE SYNTHASE COMPONENT 1"/>
    <property type="match status" value="1"/>
</dbReference>
<keyword evidence="3" id="KW-0456">Lyase</keyword>
<evidence type="ECO:0000313" key="10">
    <source>
        <dbReference type="Proteomes" id="UP000030700"/>
    </source>
</evidence>
<keyword evidence="6" id="KW-0732">Signal</keyword>
<dbReference type="CDD" id="cd01743">
    <property type="entry name" value="GATase1_Anthranilate_Synthase"/>
    <property type="match status" value="1"/>
</dbReference>
<dbReference type="PRINTS" id="PR00097">
    <property type="entry name" value="ANTSNTHASEII"/>
</dbReference>
<evidence type="ECO:0000256" key="2">
    <source>
        <dbReference type="ARBA" id="ARBA00022962"/>
    </source>
</evidence>
<keyword evidence="5" id="KW-0472">Membrane</keyword>
<sequence>MSQTTRQTQASANLTMASCASVAPVAVFFSMFSPQTPCCIFQKQNRVTIAQGRIFHLHLLDELPTHAGTLPIHSISMIPYCQIKERGFKAIDGSEPIIALIPETLREMSTAEFLDQIVETPELALVGNLHYNLSDAEYEDVVAQVIEKEIKQGEGSNFLLSRKTSGTLSPAGVPAALTILARFMRNEFGSYMNFCFFDGTTYFVGASPERHLSVFKGEAYLNPISGTLPKAQADFHAALTAFLQDPKEIHELFQVVDEELKMMAKICKRGGEVEGPFLKEMRTLLHTEYLLKGETEMRPLDAFRATMFAPTMIGSPLENACRVICKYERDSRRYYSSAMLILGEDEERAPFLDSAITIRTLEIGADGHFTIQSGGSIVRDSIPKNERIEATTKALGAIKAMRETTATPPILEKTITPLQRRTLMARNDNLSQFWLRKQAHSFEDARLVGKSALIIDNEDDFVYMFAHILEHLGLTVRIEKIAAISLKPEELAEEIIILGPGPGNPENEADERIFRLNRLAENLHVSDKKFMGICFGHQVISRSLGLRLERLDTPLQGVQKEILLFDEKEIVGFYNTFVAVADNPLPSGVCASVSELGEVYALAAPNFRSFQFHPESVLTRNGLEILRGALLELLA</sequence>
<gene>
    <name evidence="9" type="ORF">U14_00853</name>
</gene>
<reference evidence="9" key="1">
    <citation type="journal article" date="2015" name="PeerJ">
        <title>First genomic representation of candidate bacterial phylum KSB3 points to enhanced environmental sensing as a trigger of wastewater bulking.</title>
        <authorList>
            <person name="Sekiguchi Y."/>
            <person name="Ohashi A."/>
            <person name="Parks D.H."/>
            <person name="Yamauchi T."/>
            <person name="Tyson G.W."/>
            <person name="Hugenholtz P."/>
        </authorList>
    </citation>
    <scope>NUCLEOTIDE SEQUENCE [LARGE SCALE GENOMIC DNA]</scope>
</reference>
<accession>A0A0S6VXR7</accession>
<keyword evidence="5" id="KW-0812">Transmembrane</keyword>
<dbReference type="GO" id="GO:0004049">
    <property type="term" value="F:anthranilate synthase activity"/>
    <property type="evidence" value="ECO:0007669"/>
    <property type="project" value="UniProtKB-EC"/>
</dbReference>
<dbReference type="InterPro" id="IPR015890">
    <property type="entry name" value="Chorismate_C"/>
</dbReference>
<dbReference type="AlphaFoldDB" id="A0A0S6VXR7"/>
<dbReference type="EMBL" id="DF820455">
    <property type="protein sequence ID" value="GAK49630.1"/>
    <property type="molecule type" value="Genomic_DNA"/>
</dbReference>